<keyword evidence="4" id="KW-0520">NAD</keyword>
<dbReference type="GO" id="GO:0000309">
    <property type="term" value="F:nicotinamide-nucleotide adenylyltransferase activity"/>
    <property type="evidence" value="ECO:0007669"/>
    <property type="project" value="UniProtKB-UniRule"/>
</dbReference>
<dbReference type="HAMAP" id="MF_00243">
    <property type="entry name" value="NMN_adenylyltr"/>
    <property type="match status" value="1"/>
</dbReference>
<keyword evidence="3 4" id="KW-0548">Nucleotidyltransferase</keyword>
<dbReference type="GO" id="GO:0005737">
    <property type="term" value="C:cytoplasm"/>
    <property type="evidence" value="ECO:0007669"/>
    <property type="project" value="UniProtKB-SubCell"/>
</dbReference>
<comment type="pathway">
    <text evidence="4">Cofactor biosynthesis; NAD(+) biosynthesis; NAD(+) from nicotinamide D-ribonucleotide: step 1/1.</text>
</comment>
<comment type="catalytic activity">
    <reaction evidence="4">
        <text>beta-nicotinamide D-ribonucleotide + ATP + H(+) = diphosphate + NAD(+)</text>
        <dbReference type="Rhea" id="RHEA:21360"/>
        <dbReference type="ChEBI" id="CHEBI:14649"/>
        <dbReference type="ChEBI" id="CHEBI:15378"/>
        <dbReference type="ChEBI" id="CHEBI:30616"/>
        <dbReference type="ChEBI" id="CHEBI:33019"/>
        <dbReference type="ChEBI" id="CHEBI:57540"/>
        <dbReference type="EC" id="2.7.7.1"/>
    </reaction>
</comment>
<dbReference type="GeneID" id="59148915"/>
<dbReference type="GO" id="GO:0005524">
    <property type="term" value="F:ATP binding"/>
    <property type="evidence" value="ECO:0007669"/>
    <property type="project" value="UniProtKB-KW"/>
</dbReference>
<dbReference type="InterPro" id="IPR014729">
    <property type="entry name" value="Rossmann-like_a/b/a_fold"/>
</dbReference>
<dbReference type="KEGG" id="thel:IG193_03425"/>
<accession>A0A7L9FKQ5</accession>
<protein>
    <recommendedName>
        <fullName evidence="4">Nicotinamide-nucleotide adenylyltransferase</fullName>
        <ecNumber evidence="4">2.7.7.1</ecNumber>
    </recommendedName>
    <alternativeName>
        <fullName evidence="4">NAD(+) diphosphorylase</fullName>
    </alternativeName>
    <alternativeName>
        <fullName evidence="4">NAD(+) pyrophosphorylase</fullName>
    </alternativeName>
    <alternativeName>
        <fullName evidence="4">NMN adenylyltransferase</fullName>
    </alternativeName>
</protein>
<dbReference type="NCBIfam" id="TIGR00125">
    <property type="entry name" value="cyt_tran_rel"/>
    <property type="match status" value="1"/>
</dbReference>
<dbReference type="InParanoid" id="A0A7L9FKQ5"/>
<organism evidence="6 7">
    <name type="scientific">Infirmifilum lucidum</name>
    <dbReference type="NCBI Taxonomy" id="2776706"/>
    <lineage>
        <taxon>Archaea</taxon>
        <taxon>Thermoproteota</taxon>
        <taxon>Thermoprotei</taxon>
        <taxon>Thermofilales</taxon>
        <taxon>Thermofilaceae</taxon>
        <taxon>Infirmifilum</taxon>
    </lineage>
</organism>
<evidence type="ECO:0000256" key="3">
    <source>
        <dbReference type="ARBA" id="ARBA00022695"/>
    </source>
</evidence>
<sequence length="175" mass="20068">MFSRTLFPGRFQPVHNGHVAAIRWLLGVSEEVIVLVTAAQYSYTLENPFTAGERITMLRYALRDVWDRLYVVPLDNIPDNSLWLDYIEKRVPRFEAVCTGNPFVELLARAKGYEVLKPPLLDREKLQGRIIRRLISEGGEWESLVPEAVANYIKSIRGVERLRVLAATEYVVVNP</sequence>
<dbReference type="SUPFAM" id="SSF52374">
    <property type="entry name" value="Nucleotidylyl transferase"/>
    <property type="match status" value="1"/>
</dbReference>
<evidence type="ECO:0000256" key="4">
    <source>
        <dbReference type="HAMAP-Rule" id="MF_00243"/>
    </source>
</evidence>
<dbReference type="AlphaFoldDB" id="A0A7L9FKQ5"/>
<comment type="subcellular location">
    <subcellularLocation>
        <location evidence="4">Cytoplasm</location>
    </subcellularLocation>
</comment>
<evidence type="ECO:0000259" key="5">
    <source>
        <dbReference type="Pfam" id="PF01467"/>
    </source>
</evidence>
<evidence type="ECO:0000313" key="7">
    <source>
        <dbReference type="Proteomes" id="UP000594121"/>
    </source>
</evidence>
<evidence type="ECO:0000256" key="1">
    <source>
        <dbReference type="ARBA" id="ARBA00010124"/>
    </source>
</evidence>
<evidence type="ECO:0000313" key="6">
    <source>
        <dbReference type="EMBL" id="QOJ79524.1"/>
    </source>
</evidence>
<dbReference type="InterPro" id="IPR006418">
    <property type="entry name" value="NMN_Atrans_arc"/>
</dbReference>
<evidence type="ECO:0000256" key="2">
    <source>
        <dbReference type="ARBA" id="ARBA00022679"/>
    </source>
</evidence>
<keyword evidence="7" id="KW-1185">Reference proteome</keyword>
<dbReference type="FunCoup" id="A0A7L9FKQ5">
    <property type="interactions" value="5"/>
</dbReference>
<dbReference type="InterPro" id="IPR004821">
    <property type="entry name" value="Cyt_trans-like"/>
</dbReference>
<reference evidence="6 7" key="1">
    <citation type="submission" date="2020-10" db="EMBL/GenBank/DDBJ databases">
        <title>Thermofilum lucidum 3507LT sp. nov. a novel member of Thermofilaceae family isolated from Chile hot spring, and proposal of description order Thermofilales.</title>
        <authorList>
            <person name="Zayulina K.S."/>
            <person name="Elcheninov A.G."/>
            <person name="Toshchakov S.V."/>
            <person name="Kublanov I.V."/>
        </authorList>
    </citation>
    <scope>NUCLEOTIDE SEQUENCE [LARGE SCALE GENOMIC DNA]</scope>
    <source>
        <strain evidence="6 7">3507LT</strain>
    </source>
</reference>
<dbReference type="EC" id="2.7.7.1" evidence="4"/>
<dbReference type="GO" id="GO:0009435">
    <property type="term" value="P:NAD+ biosynthetic process"/>
    <property type="evidence" value="ECO:0007669"/>
    <property type="project" value="UniProtKB-UniRule"/>
</dbReference>
<dbReference type="Gene3D" id="3.40.50.620">
    <property type="entry name" value="HUPs"/>
    <property type="match status" value="1"/>
</dbReference>
<comment type="similarity">
    <text evidence="1 4">Belongs to the archaeal NMN adenylyltransferase family.</text>
</comment>
<keyword evidence="4" id="KW-0547">Nucleotide-binding</keyword>
<dbReference type="PANTHER" id="PTHR21342">
    <property type="entry name" value="PHOSPHOPANTETHEINE ADENYLYLTRANSFERASE"/>
    <property type="match status" value="1"/>
</dbReference>
<dbReference type="PANTHER" id="PTHR21342:SF0">
    <property type="entry name" value="BIFUNCTIONAL NMN ADENYLYLTRANSFERASE_NUDIX HYDROLASE"/>
    <property type="match status" value="1"/>
</dbReference>
<keyword evidence="2 4" id="KW-0808">Transferase</keyword>
<keyword evidence="4" id="KW-0662">Pyridine nucleotide biosynthesis</keyword>
<name>A0A7L9FKQ5_9CREN</name>
<dbReference type="Proteomes" id="UP000594121">
    <property type="component" value="Chromosome"/>
</dbReference>
<dbReference type="UniPathway" id="UPA00253">
    <property type="reaction ID" value="UER00600"/>
</dbReference>
<dbReference type="Pfam" id="PF01467">
    <property type="entry name" value="CTP_transf_like"/>
    <property type="match status" value="1"/>
</dbReference>
<proteinExistence type="inferred from homology"/>
<gene>
    <name evidence="6" type="ORF">IG193_03425</name>
</gene>
<dbReference type="NCBIfam" id="NF002243">
    <property type="entry name" value="PRK01153.1"/>
    <property type="match status" value="1"/>
</dbReference>
<keyword evidence="4" id="KW-0067">ATP-binding</keyword>
<dbReference type="RefSeq" id="WP_192819496.1">
    <property type="nucleotide sequence ID" value="NZ_CP062310.1"/>
</dbReference>
<dbReference type="EMBL" id="CP062310">
    <property type="protein sequence ID" value="QOJ79524.1"/>
    <property type="molecule type" value="Genomic_DNA"/>
</dbReference>
<feature type="domain" description="Cytidyltransferase-like" evidence="5">
    <location>
        <begin position="6"/>
        <end position="67"/>
    </location>
</feature>
<keyword evidence="4" id="KW-0963">Cytoplasm</keyword>